<accession>A0ABS6ERC7</accession>
<gene>
    <name evidence="2" type="ORF">KQI75_06365</name>
</gene>
<dbReference type="PROSITE" id="PS51257">
    <property type="entry name" value="PROKAR_LIPOPROTEIN"/>
    <property type="match status" value="1"/>
</dbReference>
<dbReference type="RefSeq" id="WP_216469881.1">
    <property type="nucleotide sequence ID" value="NZ_JAHLQI010000002.1"/>
</dbReference>
<evidence type="ECO:0008006" key="4">
    <source>
        <dbReference type="Google" id="ProtNLM"/>
    </source>
</evidence>
<feature type="chain" id="PRO_5047448479" description="RHS repeat protein" evidence="1">
    <location>
        <begin position="27"/>
        <end position="272"/>
    </location>
</feature>
<proteinExistence type="predicted"/>
<comment type="caution">
    <text evidence="2">The sequence shown here is derived from an EMBL/GenBank/DDBJ whole genome shotgun (WGS) entry which is preliminary data.</text>
</comment>
<keyword evidence="1" id="KW-0732">Signal</keyword>
<keyword evidence="3" id="KW-1185">Reference proteome</keyword>
<organism evidence="2 3">
    <name type="scientific">Butyricicoccus intestinisimiae</name>
    <dbReference type="NCBI Taxonomy" id="2841509"/>
    <lineage>
        <taxon>Bacteria</taxon>
        <taxon>Bacillati</taxon>
        <taxon>Bacillota</taxon>
        <taxon>Clostridia</taxon>
        <taxon>Eubacteriales</taxon>
        <taxon>Butyricicoccaceae</taxon>
        <taxon>Butyricicoccus</taxon>
    </lineage>
</organism>
<evidence type="ECO:0000313" key="3">
    <source>
        <dbReference type="Proteomes" id="UP000783588"/>
    </source>
</evidence>
<protein>
    <recommendedName>
        <fullName evidence="4">RHS repeat protein</fullName>
    </recommendedName>
</protein>
<evidence type="ECO:0000313" key="2">
    <source>
        <dbReference type="EMBL" id="MBU5490247.1"/>
    </source>
</evidence>
<evidence type="ECO:0000256" key="1">
    <source>
        <dbReference type="SAM" id="SignalP"/>
    </source>
</evidence>
<name>A0ABS6ERC7_9FIRM</name>
<feature type="signal peptide" evidence="1">
    <location>
        <begin position="1"/>
        <end position="26"/>
    </location>
</feature>
<sequence>MKHTHSALFLVCLAAFLLTGCGSGKAGSSENPYVCTKQTANTGNYVTYDYDANGNCTKESRYSASGNLTGWTETTYSEDNQPTEILTYNESGDVQTRVQNKYKNGNLAVTVNLDGSNGKDYEEAFSYDKNGHLTKRVHTENHGSASNNYWCEITTDDQGRQTKSVQHSGTEDHPAADTITIESLYNEAGHLVKSSTYTNDVLDSWDEMDYDADGRLVNTSTYDAQGNLQVKYTNTYDKHGNLTQTDILTADKNEPLVTYDYLTLKQYLKNAA</sequence>
<reference evidence="2 3" key="1">
    <citation type="submission" date="2021-06" db="EMBL/GenBank/DDBJ databases">
        <authorList>
            <person name="Sun Q."/>
            <person name="Li D."/>
        </authorList>
    </citation>
    <scope>NUCLEOTIDE SEQUENCE [LARGE SCALE GENOMIC DNA]</scope>
    <source>
        <strain evidence="2 3">MSJd-7</strain>
    </source>
</reference>
<dbReference type="EMBL" id="JAHLQI010000002">
    <property type="protein sequence ID" value="MBU5490247.1"/>
    <property type="molecule type" value="Genomic_DNA"/>
</dbReference>
<dbReference type="Proteomes" id="UP000783588">
    <property type="component" value="Unassembled WGS sequence"/>
</dbReference>